<keyword evidence="2" id="KW-0675">Receptor</keyword>
<evidence type="ECO:0000313" key="2">
    <source>
        <dbReference type="EMBL" id="MBX28085.1"/>
    </source>
</evidence>
<evidence type="ECO:0000256" key="1">
    <source>
        <dbReference type="SAM" id="Phobius"/>
    </source>
</evidence>
<keyword evidence="1" id="KW-0472">Membrane</keyword>
<protein>
    <submittedName>
        <fullName evidence="2">Mitochondrial import receptor subunit TOM40-1-like</fullName>
    </submittedName>
</protein>
<reference evidence="2" key="1">
    <citation type="submission" date="2018-02" db="EMBL/GenBank/DDBJ databases">
        <title>Rhizophora mucronata_Transcriptome.</title>
        <authorList>
            <person name="Meera S.P."/>
            <person name="Sreeshan A."/>
            <person name="Augustine A."/>
        </authorList>
    </citation>
    <scope>NUCLEOTIDE SEQUENCE</scope>
    <source>
        <tissue evidence="2">Leaf</tissue>
    </source>
</reference>
<name>A0A2P2MCX1_RHIMU</name>
<sequence length="72" mass="8343">MLSLQMSLICPMPCSTLITRSICLTLSFMCFCFLFLFSSEFYFLMIQNVIFVKCLPIMEEYTAAVICNIINF</sequence>
<accession>A0A2P2MCX1</accession>
<dbReference type="EMBL" id="GGEC01047601">
    <property type="protein sequence ID" value="MBX28085.1"/>
    <property type="molecule type" value="Transcribed_RNA"/>
</dbReference>
<keyword evidence="1" id="KW-0812">Transmembrane</keyword>
<organism evidence="2">
    <name type="scientific">Rhizophora mucronata</name>
    <name type="common">Asiatic mangrove</name>
    <dbReference type="NCBI Taxonomy" id="61149"/>
    <lineage>
        <taxon>Eukaryota</taxon>
        <taxon>Viridiplantae</taxon>
        <taxon>Streptophyta</taxon>
        <taxon>Embryophyta</taxon>
        <taxon>Tracheophyta</taxon>
        <taxon>Spermatophyta</taxon>
        <taxon>Magnoliopsida</taxon>
        <taxon>eudicotyledons</taxon>
        <taxon>Gunneridae</taxon>
        <taxon>Pentapetalae</taxon>
        <taxon>rosids</taxon>
        <taxon>fabids</taxon>
        <taxon>Malpighiales</taxon>
        <taxon>Rhizophoraceae</taxon>
        <taxon>Rhizophora</taxon>
    </lineage>
</organism>
<proteinExistence type="predicted"/>
<feature type="transmembrane region" description="Helical" evidence="1">
    <location>
        <begin position="21"/>
        <end position="45"/>
    </location>
</feature>
<keyword evidence="1" id="KW-1133">Transmembrane helix</keyword>
<dbReference type="AlphaFoldDB" id="A0A2P2MCX1"/>